<organism evidence="1 2">
    <name type="scientific">Ignisphaera cupida</name>
    <dbReference type="NCBI Taxonomy" id="3050454"/>
    <lineage>
        <taxon>Archaea</taxon>
        <taxon>Thermoproteota</taxon>
        <taxon>Thermoprotei</taxon>
        <taxon>Desulfurococcales</taxon>
        <taxon>Desulfurococcaceae</taxon>
        <taxon>Ignisphaera</taxon>
    </lineage>
</organism>
<dbReference type="EMBL" id="JASNVW010000002">
    <property type="protein sequence ID" value="MDK6028445.1"/>
    <property type="molecule type" value="Genomic_DNA"/>
</dbReference>
<protein>
    <recommendedName>
        <fullName evidence="3">DUF47 family protein</fullName>
    </recommendedName>
</protein>
<dbReference type="Proteomes" id="UP001529235">
    <property type="component" value="Unassembled WGS sequence"/>
</dbReference>
<evidence type="ECO:0008006" key="3">
    <source>
        <dbReference type="Google" id="ProtNLM"/>
    </source>
</evidence>
<gene>
    <name evidence="1" type="ORF">QPL79_03625</name>
</gene>
<reference evidence="1 2" key="1">
    <citation type="submission" date="2023-05" db="EMBL/GenBank/DDBJ databases">
        <title>A new hyperthermophilic archaea 'Ignisphaera cupida' sp. nov. and description of the family 'Ignisphaeraceae' fam. nov.</title>
        <authorList>
            <person name="Podosokorskaya O.A."/>
            <person name="Elcheninov A.G."/>
            <person name="Klukina A."/>
            <person name="Merkel A.Y."/>
        </authorList>
    </citation>
    <scope>NUCLEOTIDE SEQUENCE [LARGE SCALE GENOMIC DNA]</scope>
    <source>
        <strain evidence="1 2">4213-co</strain>
    </source>
</reference>
<sequence length="220" mass="24987">MSGDVLSFDVSQLSLAEETIVESLSNITTKAVQLTETIKEILDDIISDRIESARNRIQKAIAIFNNCRDSVLSSYTYLAKVSTTFSYSIHYMNLINNLREVLQDIHKILILMNTTMLSKIKENEKLVIEIQKLFDMVSTYLKTISNYFLAQISKSGKLDELLDMLYKNLNSVESYVHEGLANNLYETLHAYALSSNVIELTESIAKLYEALICLHIAKKS</sequence>
<evidence type="ECO:0000313" key="1">
    <source>
        <dbReference type="EMBL" id="MDK6028445.1"/>
    </source>
</evidence>
<proteinExistence type="predicted"/>
<comment type="caution">
    <text evidence="1">The sequence shown here is derived from an EMBL/GenBank/DDBJ whole genome shotgun (WGS) entry which is preliminary data.</text>
</comment>
<accession>A0ABD4Z5K2</accession>
<evidence type="ECO:0000313" key="2">
    <source>
        <dbReference type="Proteomes" id="UP001529235"/>
    </source>
</evidence>
<name>A0ABD4Z5K2_9CREN</name>
<dbReference type="AlphaFoldDB" id="A0ABD4Z5K2"/>
<dbReference type="RefSeq" id="WP_285273431.1">
    <property type="nucleotide sequence ID" value="NZ_JASNVW010000002.1"/>
</dbReference>
<keyword evidence="2" id="KW-1185">Reference proteome</keyword>